<dbReference type="Proteomes" id="UP000186955">
    <property type="component" value="Unassembled WGS sequence"/>
</dbReference>
<protein>
    <submittedName>
        <fullName evidence="1">Uncharacterized protein</fullName>
    </submittedName>
</protein>
<evidence type="ECO:0000313" key="2">
    <source>
        <dbReference type="Proteomes" id="UP000186955"/>
    </source>
</evidence>
<sequence>MGLTESKLVIDVLSEAYNEAKRSGNSNVEVKLSNAKTDGEDRTKEIQQIKLNLIYDENEALELEELASLLMNELWKPMEDLIPQLRSGEWPWLTFCGVLLISCLEVQQTQQIPILQVQGAYSLAQGTQIPNSFRDIPEYPFEDSDASVPSTQGADQIACHGTSNYEDFPSGTHHTGCGDRLNPSQDGNNYTTGTSGVFAEFFDSLDVGDVADVADTNCEGSLVPSIPDAGLIPPLSYPGATSSEPDTYWCTNMVMDDI</sequence>
<accession>A0A1Q5SYW0</accession>
<keyword evidence="2" id="KW-1185">Reference proteome</keyword>
<organism evidence="1 2">
    <name type="scientific">Penicillium subrubescens</name>
    <dbReference type="NCBI Taxonomy" id="1316194"/>
    <lineage>
        <taxon>Eukaryota</taxon>
        <taxon>Fungi</taxon>
        <taxon>Dikarya</taxon>
        <taxon>Ascomycota</taxon>
        <taxon>Pezizomycotina</taxon>
        <taxon>Eurotiomycetes</taxon>
        <taxon>Eurotiomycetidae</taxon>
        <taxon>Eurotiales</taxon>
        <taxon>Aspergillaceae</taxon>
        <taxon>Penicillium</taxon>
    </lineage>
</organism>
<gene>
    <name evidence="1" type="ORF">PENSUB_12271</name>
</gene>
<reference evidence="1 2" key="1">
    <citation type="submission" date="2016-10" db="EMBL/GenBank/DDBJ databases">
        <title>Genome sequence of the ascomycete fungus Penicillium subrubescens.</title>
        <authorList>
            <person name="De Vries R.P."/>
            <person name="Peng M."/>
            <person name="Dilokpimol A."/>
            <person name="Hilden K."/>
            <person name="Makela M.R."/>
            <person name="Grigoriev I."/>
            <person name="Riley R."/>
            <person name="Granchi Z."/>
        </authorList>
    </citation>
    <scope>NUCLEOTIDE SEQUENCE [LARGE SCALE GENOMIC DNA]</scope>
    <source>
        <strain evidence="1 2">CBS 132785</strain>
    </source>
</reference>
<evidence type="ECO:0000313" key="1">
    <source>
        <dbReference type="EMBL" id="OKO93208.1"/>
    </source>
</evidence>
<dbReference type="AlphaFoldDB" id="A0A1Q5SYW0"/>
<comment type="caution">
    <text evidence="1">The sequence shown here is derived from an EMBL/GenBank/DDBJ whole genome shotgun (WGS) entry which is preliminary data.</text>
</comment>
<name>A0A1Q5SYW0_9EURO</name>
<dbReference type="EMBL" id="MNBE01000725">
    <property type="protein sequence ID" value="OKO93208.1"/>
    <property type="molecule type" value="Genomic_DNA"/>
</dbReference>
<proteinExistence type="predicted"/>